<dbReference type="EMBL" id="QUAL01000042">
    <property type="protein sequence ID" value="RIQ33628.1"/>
    <property type="molecule type" value="Genomic_DNA"/>
</dbReference>
<evidence type="ECO:0000313" key="3">
    <source>
        <dbReference type="Proteomes" id="UP000284057"/>
    </source>
</evidence>
<feature type="region of interest" description="Disordered" evidence="1">
    <location>
        <begin position="63"/>
        <end position="97"/>
    </location>
</feature>
<keyword evidence="3" id="KW-1185">Reference proteome</keyword>
<accession>A0A418KV24</accession>
<comment type="caution">
    <text evidence="2">The sequence shown here is derived from an EMBL/GenBank/DDBJ whole genome shotgun (WGS) entry which is preliminary data.</text>
</comment>
<sequence>MSSRTRSAAARSEACDRACRRRDSRAMACWSSASLRRSRSAAESARARRWTAASSVAWTACARAAGPSSAAPGPRSRPRRRAETRMPALPVEMPVPHEGAWDGRFVTGKGKVCASAAGRGQRRRVVVRRRGE</sequence>
<proteinExistence type="predicted"/>
<evidence type="ECO:0000313" key="2">
    <source>
        <dbReference type="EMBL" id="RIQ33628.1"/>
    </source>
</evidence>
<protein>
    <submittedName>
        <fullName evidence="2">Uncharacterized protein</fullName>
    </submittedName>
</protein>
<feature type="compositionally biased region" description="Low complexity" evidence="1">
    <location>
        <begin position="1"/>
        <end position="12"/>
    </location>
</feature>
<organism evidence="2 3">
    <name type="scientific">Jiangella rhizosphaerae</name>
    <dbReference type="NCBI Taxonomy" id="2293569"/>
    <lineage>
        <taxon>Bacteria</taxon>
        <taxon>Bacillati</taxon>
        <taxon>Actinomycetota</taxon>
        <taxon>Actinomycetes</taxon>
        <taxon>Jiangellales</taxon>
        <taxon>Jiangellaceae</taxon>
        <taxon>Jiangella</taxon>
    </lineage>
</organism>
<evidence type="ECO:0000256" key="1">
    <source>
        <dbReference type="SAM" id="MobiDB-lite"/>
    </source>
</evidence>
<feature type="compositionally biased region" description="Low complexity" evidence="1">
    <location>
        <begin position="63"/>
        <end position="74"/>
    </location>
</feature>
<dbReference type="AlphaFoldDB" id="A0A418KV24"/>
<gene>
    <name evidence="2" type="ORF">DY240_04985</name>
</gene>
<name>A0A418KV24_9ACTN</name>
<dbReference type="Proteomes" id="UP000284057">
    <property type="component" value="Unassembled WGS sequence"/>
</dbReference>
<reference evidence="2 3" key="1">
    <citation type="submission" date="2018-09" db="EMBL/GenBank/DDBJ databases">
        <title>Isolation, diversity and antifungal activity of actinobacteria from wheat.</title>
        <authorList>
            <person name="Han C."/>
        </authorList>
    </citation>
    <scope>NUCLEOTIDE SEQUENCE [LARGE SCALE GENOMIC DNA]</scope>
    <source>
        <strain evidence="2 3">NEAU-YY265</strain>
    </source>
</reference>
<feature type="region of interest" description="Disordered" evidence="1">
    <location>
        <begin position="1"/>
        <end position="23"/>
    </location>
</feature>